<dbReference type="SUPFAM" id="SSF57667">
    <property type="entry name" value="beta-beta-alpha zinc fingers"/>
    <property type="match status" value="3"/>
</dbReference>
<keyword evidence="3" id="KW-0677">Repeat</keyword>
<dbReference type="InterPro" id="IPR013087">
    <property type="entry name" value="Znf_C2H2_type"/>
</dbReference>
<reference evidence="13" key="2">
    <citation type="submission" date="2025-04" db="UniProtKB">
        <authorList>
            <consortium name="RefSeq"/>
        </authorList>
    </citation>
    <scope>IDENTIFICATION</scope>
    <source>
        <strain evidence="13">Aabys</strain>
    </source>
</reference>
<dbReference type="Gene3D" id="3.30.160.60">
    <property type="entry name" value="Classic Zinc Finger"/>
    <property type="match status" value="6"/>
</dbReference>
<evidence type="ECO:0000256" key="3">
    <source>
        <dbReference type="ARBA" id="ARBA00022737"/>
    </source>
</evidence>
<reference evidence="11" key="1">
    <citation type="submission" date="2020-05" db="UniProtKB">
        <authorList>
            <consortium name="EnsemblMetazoa"/>
        </authorList>
    </citation>
    <scope>IDENTIFICATION</scope>
    <source>
        <strain evidence="11">Aabys</strain>
    </source>
</reference>
<gene>
    <name evidence="11" type="primary">101892381</name>
    <name evidence="13" type="synonym">LOC101892381</name>
</gene>
<keyword evidence="5" id="KW-0862">Zinc</keyword>
<feature type="region of interest" description="Disordered" evidence="9">
    <location>
        <begin position="174"/>
        <end position="197"/>
    </location>
</feature>
<keyword evidence="8" id="KW-0175">Coiled coil</keyword>
<evidence type="ECO:0000256" key="7">
    <source>
        <dbReference type="PROSITE-ProRule" id="PRU00042"/>
    </source>
</evidence>
<comment type="subcellular location">
    <subcellularLocation>
        <location evidence="1">Nucleus</location>
    </subcellularLocation>
</comment>
<dbReference type="InterPro" id="IPR039970">
    <property type="entry name" value="TF_Grauzone"/>
</dbReference>
<evidence type="ECO:0000313" key="12">
    <source>
        <dbReference type="Proteomes" id="UP001652621"/>
    </source>
</evidence>
<feature type="domain" description="C2H2-type" evidence="10">
    <location>
        <begin position="308"/>
        <end position="335"/>
    </location>
</feature>
<organism evidence="11">
    <name type="scientific">Musca domestica</name>
    <name type="common">House fly</name>
    <dbReference type="NCBI Taxonomy" id="7370"/>
    <lineage>
        <taxon>Eukaryota</taxon>
        <taxon>Metazoa</taxon>
        <taxon>Ecdysozoa</taxon>
        <taxon>Arthropoda</taxon>
        <taxon>Hexapoda</taxon>
        <taxon>Insecta</taxon>
        <taxon>Pterygota</taxon>
        <taxon>Neoptera</taxon>
        <taxon>Endopterygota</taxon>
        <taxon>Diptera</taxon>
        <taxon>Brachycera</taxon>
        <taxon>Muscomorpha</taxon>
        <taxon>Muscoidea</taxon>
        <taxon>Muscidae</taxon>
        <taxon>Musca</taxon>
    </lineage>
</organism>
<keyword evidence="4 7" id="KW-0863">Zinc-finger</keyword>
<dbReference type="InterPro" id="IPR036236">
    <property type="entry name" value="Znf_C2H2_sf"/>
</dbReference>
<dbReference type="SMART" id="SM00868">
    <property type="entry name" value="zf-AD"/>
    <property type="match status" value="1"/>
</dbReference>
<dbReference type="GeneID" id="101892381"/>
<evidence type="ECO:0000259" key="10">
    <source>
        <dbReference type="PROSITE" id="PS50157"/>
    </source>
</evidence>
<dbReference type="Pfam" id="PF00096">
    <property type="entry name" value="zf-C2H2"/>
    <property type="match status" value="3"/>
</dbReference>
<dbReference type="SMART" id="SM00355">
    <property type="entry name" value="ZnF_C2H2"/>
    <property type="match status" value="9"/>
</dbReference>
<dbReference type="SUPFAM" id="SSF57716">
    <property type="entry name" value="Glucocorticoid receptor-like (DNA-binding domain)"/>
    <property type="match status" value="1"/>
</dbReference>
<dbReference type="OrthoDB" id="8117402at2759"/>
<dbReference type="Pfam" id="PF13894">
    <property type="entry name" value="zf-C2H2_4"/>
    <property type="match status" value="1"/>
</dbReference>
<evidence type="ECO:0000256" key="1">
    <source>
        <dbReference type="ARBA" id="ARBA00004123"/>
    </source>
</evidence>
<dbReference type="Gene3D" id="3.40.1800.20">
    <property type="match status" value="1"/>
</dbReference>
<sequence>MLCCVCVLDVVDAVDVFGDIGTQLNIANKVDKHLWFKPKPNDRICDKCWNIIKEFHEFYQNAEKAHQKLQQEASAIKEEQSIEVSPIKEEFLDTYEEKPTQLEVEIETNISSVIPADDFERNPLEDGDDYDDSQLDSVCDVDDDYIASPATSSFSSSADEDQLTKIALEKEKKPKVRRKKRLEKTSTQSKKDDEEAGVIRKKRKRLDPKLTEEMIQKHISMICNLCNVDCKTFIEVGKHFKDCHPKIKPYIMCCNKRFTRRHYIAQHALQHEDPNCFRCEECNKSFKTTYNLHTHNLSFHQQEEDGVHVCEFCPQKFPRRKLLEFHRPSHIPKEQWSFLCMKCPTPRPFASEYLLKTHESVHKRETNICHVCAKEIKDKYLFEKHVRLHFEDSGPRVKCPYPDCESWLKDEYNLKDHLRRHNSEGIIYKCPECEKVCKNRKALSQHKRNNHSNRQYKCSQCEKVFKKAITLKEHMAHHTGESLYKCPFCPRTFNSNANMYSHKKKQHTINGKNKSENTTF</sequence>
<evidence type="ECO:0000256" key="4">
    <source>
        <dbReference type="ARBA" id="ARBA00022771"/>
    </source>
</evidence>
<dbReference type="RefSeq" id="XP_005179368.1">
    <property type="nucleotide sequence ID" value="XM_005179311.3"/>
</dbReference>
<dbReference type="KEGG" id="mde:101892381"/>
<evidence type="ECO:0000256" key="2">
    <source>
        <dbReference type="ARBA" id="ARBA00022723"/>
    </source>
</evidence>
<dbReference type="VEuPathDB" id="VectorBase:MDOMA2_009545"/>
<dbReference type="PANTHER" id="PTHR23225">
    <property type="entry name" value="ZINC FINGER PROTEIN"/>
    <property type="match status" value="1"/>
</dbReference>
<dbReference type="GO" id="GO:0005634">
    <property type="term" value="C:nucleus"/>
    <property type="evidence" value="ECO:0007669"/>
    <property type="project" value="UniProtKB-SubCell"/>
</dbReference>
<dbReference type="InterPro" id="IPR012934">
    <property type="entry name" value="Znf_AD"/>
</dbReference>
<protein>
    <submittedName>
        <fullName evidence="13">Transcription factor grauzone</fullName>
    </submittedName>
</protein>
<feature type="domain" description="C2H2-type" evidence="10">
    <location>
        <begin position="484"/>
        <end position="508"/>
    </location>
</feature>
<dbReference type="GO" id="GO:0003700">
    <property type="term" value="F:DNA-binding transcription factor activity"/>
    <property type="evidence" value="ECO:0007669"/>
    <property type="project" value="InterPro"/>
</dbReference>
<dbReference type="PROSITE" id="PS50157">
    <property type="entry name" value="ZINC_FINGER_C2H2_2"/>
    <property type="match status" value="5"/>
</dbReference>
<evidence type="ECO:0000256" key="6">
    <source>
        <dbReference type="ARBA" id="ARBA00023242"/>
    </source>
</evidence>
<evidence type="ECO:0000256" key="9">
    <source>
        <dbReference type="SAM" id="MobiDB-lite"/>
    </source>
</evidence>
<dbReference type="Proteomes" id="UP001652621">
    <property type="component" value="Unplaced"/>
</dbReference>
<dbReference type="VEuPathDB" id="VectorBase:MDOA003985"/>
<dbReference type="EnsemblMetazoa" id="MDOA003985-RA">
    <property type="protein sequence ID" value="MDOA003985-PA"/>
    <property type="gene ID" value="MDOA003985"/>
</dbReference>
<feature type="domain" description="C2H2-type" evidence="10">
    <location>
        <begin position="428"/>
        <end position="456"/>
    </location>
</feature>
<evidence type="ECO:0000313" key="13">
    <source>
        <dbReference type="RefSeq" id="XP_005179368.1"/>
    </source>
</evidence>
<evidence type="ECO:0000256" key="8">
    <source>
        <dbReference type="SAM" id="Coils"/>
    </source>
</evidence>
<feature type="coiled-coil region" evidence="8">
    <location>
        <begin position="52"/>
        <end position="79"/>
    </location>
</feature>
<feature type="domain" description="C2H2-type" evidence="10">
    <location>
        <begin position="456"/>
        <end position="483"/>
    </location>
</feature>
<feature type="region of interest" description="Disordered" evidence="9">
    <location>
        <begin position="501"/>
        <end position="520"/>
    </location>
</feature>
<evidence type="ECO:0000313" key="11">
    <source>
        <dbReference type="EnsemblMetazoa" id="MDOA003985-PA"/>
    </source>
</evidence>
<name>A0A1I8ME79_MUSDO</name>
<keyword evidence="6" id="KW-0539">Nucleus</keyword>
<keyword evidence="12" id="KW-1185">Reference proteome</keyword>
<proteinExistence type="predicted"/>
<dbReference type="PANTHER" id="PTHR23225:SF2">
    <property type="entry name" value="AT09679P-RELATED"/>
    <property type="match status" value="1"/>
</dbReference>
<accession>A0A1I8ME79</accession>
<dbReference type="Pfam" id="PF07776">
    <property type="entry name" value="zf-AD"/>
    <property type="match status" value="1"/>
</dbReference>
<feature type="compositionally biased region" description="Polar residues" evidence="9">
    <location>
        <begin position="508"/>
        <end position="520"/>
    </location>
</feature>
<dbReference type="PROSITE" id="PS00028">
    <property type="entry name" value="ZINC_FINGER_C2H2_1"/>
    <property type="match status" value="7"/>
</dbReference>
<dbReference type="eggNOG" id="KOG1721">
    <property type="taxonomic scope" value="Eukaryota"/>
</dbReference>
<dbReference type="AlphaFoldDB" id="A0A1I8ME79"/>
<evidence type="ECO:0000256" key="5">
    <source>
        <dbReference type="ARBA" id="ARBA00022833"/>
    </source>
</evidence>
<dbReference type="FunFam" id="3.30.160.60:FF:000145">
    <property type="entry name" value="Zinc finger protein 574"/>
    <property type="match status" value="1"/>
</dbReference>
<dbReference type="GO" id="GO:0008270">
    <property type="term" value="F:zinc ion binding"/>
    <property type="evidence" value="ECO:0007669"/>
    <property type="project" value="UniProtKB-KW"/>
</dbReference>
<keyword evidence="2" id="KW-0479">Metal-binding</keyword>
<feature type="domain" description="C2H2-type" evidence="10">
    <location>
        <begin position="277"/>
        <end position="305"/>
    </location>
</feature>